<proteinExistence type="predicted"/>
<accession>A0ABW6K7B0</accession>
<keyword evidence="2" id="KW-1185">Reference proteome</keyword>
<comment type="caution">
    <text evidence="1">The sequence shown here is derived from an EMBL/GenBank/DDBJ whole genome shotgun (WGS) entry which is preliminary data.</text>
</comment>
<sequence>MKKTRSILSFLVLFFGLFYYFVQNHPHYHSTMTDSNHLNHGFVEIPEGTTSPKVDVRVSQDLSGTYYLKVTTYDFTFAPEKVGSMTPSFQEGHAHLYINGEKVNRLYGEYYNIGSLKPGRNVVKVSLHSNNHGALFFKGKPIEKSIVVEVQS</sequence>
<dbReference type="Proteomes" id="UP001601059">
    <property type="component" value="Unassembled WGS sequence"/>
</dbReference>
<gene>
    <name evidence="1" type="ORF">ACFYKX_05420</name>
</gene>
<evidence type="ECO:0000313" key="1">
    <source>
        <dbReference type="EMBL" id="MFE8700062.1"/>
    </source>
</evidence>
<evidence type="ECO:0000313" key="2">
    <source>
        <dbReference type="Proteomes" id="UP001601059"/>
    </source>
</evidence>
<dbReference type="RefSeq" id="WP_389358792.1">
    <property type="nucleotide sequence ID" value="NZ_JBIACK010000001.1"/>
</dbReference>
<protein>
    <submittedName>
        <fullName evidence="1">Uncharacterized protein</fullName>
    </submittedName>
</protein>
<name>A0ABW6K7B0_9BACI</name>
<organism evidence="1 2">
    <name type="scientific">Cytobacillus spartinae</name>
    <dbReference type="NCBI Taxonomy" id="3299023"/>
    <lineage>
        <taxon>Bacteria</taxon>
        <taxon>Bacillati</taxon>
        <taxon>Bacillota</taxon>
        <taxon>Bacilli</taxon>
        <taxon>Bacillales</taxon>
        <taxon>Bacillaceae</taxon>
        <taxon>Cytobacillus</taxon>
    </lineage>
</organism>
<reference evidence="1 2" key="1">
    <citation type="submission" date="2024-08" db="EMBL/GenBank/DDBJ databases">
        <title>Two novel Cytobacillus novel species.</title>
        <authorList>
            <person name="Liu G."/>
        </authorList>
    </citation>
    <scope>NUCLEOTIDE SEQUENCE [LARGE SCALE GENOMIC DNA]</scope>
    <source>
        <strain evidence="1 2">FJAT-54145</strain>
    </source>
</reference>
<dbReference type="EMBL" id="JBIACK010000001">
    <property type="protein sequence ID" value="MFE8700062.1"/>
    <property type="molecule type" value="Genomic_DNA"/>
</dbReference>